<comment type="domain">
    <text evidence="8">The twin CX3C motif contains 4 conserved Cys residues that form 2 disulfide bonds in the mitochondrial intermembrane space.</text>
</comment>
<dbReference type="InterPro" id="IPR004217">
    <property type="entry name" value="Tim10-like"/>
</dbReference>
<evidence type="ECO:0000256" key="2">
    <source>
        <dbReference type="ARBA" id="ARBA00022723"/>
    </source>
</evidence>
<keyword evidence="1 8" id="KW-0813">Transport</keyword>
<dbReference type="InterPro" id="IPR035427">
    <property type="entry name" value="Tim10-like_dom_sf"/>
</dbReference>
<dbReference type="OrthoDB" id="1551503at2759"/>
<keyword evidence="2" id="KW-0479">Metal-binding</keyword>
<name>A0A2T7NWG5_POMCA</name>
<evidence type="ECO:0000256" key="3">
    <source>
        <dbReference type="ARBA" id="ARBA00022833"/>
    </source>
</evidence>
<comment type="subcellular location">
    <subcellularLocation>
        <location evidence="8">Mitochondrion inner membrane</location>
        <topology evidence="8">Peripheral membrane protein</topology>
        <orientation evidence="8">Intermembrane side</orientation>
    </subcellularLocation>
</comment>
<evidence type="ECO:0000313" key="11">
    <source>
        <dbReference type="Proteomes" id="UP000245119"/>
    </source>
</evidence>
<dbReference type="GO" id="GO:0015031">
    <property type="term" value="P:protein transport"/>
    <property type="evidence" value="ECO:0007669"/>
    <property type="project" value="UniProtKB-KW"/>
</dbReference>
<evidence type="ECO:0000256" key="7">
    <source>
        <dbReference type="ARBA" id="ARBA00023157"/>
    </source>
</evidence>
<protein>
    <recommendedName>
        <fullName evidence="8">Mitochondrial import inner membrane translocase subunit</fullName>
    </recommendedName>
</protein>
<dbReference type="InterPro" id="IPR050673">
    <property type="entry name" value="Mito_inner_translocase_sub"/>
</dbReference>
<dbReference type="STRING" id="400727.A0A2T7NWG5"/>
<reference evidence="10 11" key="1">
    <citation type="submission" date="2018-04" db="EMBL/GenBank/DDBJ databases">
        <title>The genome of golden apple snail Pomacea canaliculata provides insight into stress tolerance and invasive adaptation.</title>
        <authorList>
            <person name="Liu C."/>
            <person name="Liu B."/>
            <person name="Ren Y."/>
            <person name="Zhang Y."/>
            <person name="Wang H."/>
            <person name="Li S."/>
            <person name="Jiang F."/>
            <person name="Yin L."/>
            <person name="Zhang G."/>
            <person name="Qian W."/>
            <person name="Fan W."/>
        </authorList>
    </citation>
    <scope>NUCLEOTIDE SEQUENCE [LARGE SCALE GENOMIC DNA]</scope>
    <source>
        <strain evidence="10">SZHN2017</strain>
        <tissue evidence="10">Muscle</tissue>
    </source>
</reference>
<keyword evidence="3" id="KW-0862">Zinc</keyword>
<dbReference type="Proteomes" id="UP000245119">
    <property type="component" value="Linkage Group LG8"/>
</dbReference>
<keyword evidence="6 8" id="KW-0496">Mitochondrion</keyword>
<dbReference type="PANTHER" id="PTHR13172">
    <property type="entry name" value="MITOCHONDRIAL IMPORT INNER MEMBRANE TRANSLOCASE SUBUNIT TIM9B"/>
    <property type="match status" value="1"/>
</dbReference>
<organism evidence="10 11">
    <name type="scientific">Pomacea canaliculata</name>
    <name type="common">Golden apple snail</name>
    <dbReference type="NCBI Taxonomy" id="400727"/>
    <lineage>
        <taxon>Eukaryota</taxon>
        <taxon>Metazoa</taxon>
        <taxon>Spiralia</taxon>
        <taxon>Lophotrochozoa</taxon>
        <taxon>Mollusca</taxon>
        <taxon>Gastropoda</taxon>
        <taxon>Caenogastropoda</taxon>
        <taxon>Architaenioglossa</taxon>
        <taxon>Ampullarioidea</taxon>
        <taxon>Ampullariidae</taxon>
        <taxon>Pomacea</taxon>
    </lineage>
</organism>
<proteinExistence type="inferred from homology"/>
<dbReference type="SUPFAM" id="SSF144122">
    <property type="entry name" value="Tim10-like"/>
    <property type="match status" value="1"/>
</dbReference>
<keyword evidence="8" id="KW-0472">Membrane</keyword>
<gene>
    <name evidence="10" type="ORF">C0Q70_13153</name>
</gene>
<sequence length="95" mass="11185">MEMQMPLNMQIDSESTIKQFREFLTQYNRISEQCFADCVHDFTTRKILEPENTCSLNCLEKFLKMSQRVSQRFQEHHLTLSDSMAATAQAQSMKK</sequence>
<dbReference type="Gene3D" id="1.10.287.810">
    <property type="entry name" value="Mitochondrial import inner membrane translocase subunit tim13 like domains"/>
    <property type="match status" value="1"/>
</dbReference>
<evidence type="ECO:0000256" key="4">
    <source>
        <dbReference type="ARBA" id="ARBA00022927"/>
    </source>
</evidence>
<evidence type="ECO:0000256" key="8">
    <source>
        <dbReference type="RuleBase" id="RU367043"/>
    </source>
</evidence>
<dbReference type="EMBL" id="PZQS01000008">
    <property type="protein sequence ID" value="PVD25497.1"/>
    <property type="molecule type" value="Genomic_DNA"/>
</dbReference>
<evidence type="ECO:0000256" key="5">
    <source>
        <dbReference type="ARBA" id="ARBA00023010"/>
    </source>
</evidence>
<keyword evidence="8" id="KW-0999">Mitochondrion inner membrane</keyword>
<dbReference type="Pfam" id="PF02953">
    <property type="entry name" value="zf-Tim10_DDP"/>
    <property type="match status" value="1"/>
</dbReference>
<comment type="similarity">
    <text evidence="8">Belongs to the small Tim family.</text>
</comment>
<accession>A0A2T7NWG5</accession>
<feature type="domain" description="Tim10-like" evidence="9">
    <location>
        <begin position="17"/>
        <end position="75"/>
    </location>
</feature>
<comment type="caution">
    <text evidence="10">The sequence shown here is derived from an EMBL/GenBank/DDBJ whole genome shotgun (WGS) entry which is preliminary data.</text>
</comment>
<evidence type="ECO:0000259" key="9">
    <source>
        <dbReference type="Pfam" id="PF02953"/>
    </source>
</evidence>
<comment type="subunit">
    <text evidence="8">Heterohexamer.</text>
</comment>
<comment type="function">
    <text evidence="8">Mitochondrial intermembrane chaperone that participates in the import and insertion of some multi-pass transmembrane proteins into the mitochondrial inner membrane. Also required for the transfer of beta-barrel precursors from the TOM complex to the sorting and assembly machinery (SAM complex) of the outer membrane. Acts as a chaperone-like protein that protects the hydrophobic precursors from aggregation and guide them through the mitochondrial intermembrane space.</text>
</comment>
<evidence type="ECO:0000256" key="6">
    <source>
        <dbReference type="ARBA" id="ARBA00023128"/>
    </source>
</evidence>
<keyword evidence="11" id="KW-1185">Reference proteome</keyword>
<keyword evidence="4 8" id="KW-0653">Protein transport</keyword>
<evidence type="ECO:0000313" key="10">
    <source>
        <dbReference type="EMBL" id="PVD25497.1"/>
    </source>
</evidence>
<keyword evidence="5 8" id="KW-0811">Translocation</keyword>
<keyword evidence="8" id="KW-0143">Chaperone</keyword>
<dbReference type="GO" id="GO:0046872">
    <property type="term" value="F:metal ion binding"/>
    <property type="evidence" value="ECO:0007669"/>
    <property type="project" value="UniProtKB-KW"/>
</dbReference>
<evidence type="ECO:0000256" key="1">
    <source>
        <dbReference type="ARBA" id="ARBA00022448"/>
    </source>
</evidence>
<keyword evidence="7 8" id="KW-1015">Disulfide bond</keyword>
<dbReference type="OMA" id="QDFLRMY"/>
<dbReference type="AlphaFoldDB" id="A0A2T7NWG5"/>
<dbReference type="GO" id="GO:0005743">
    <property type="term" value="C:mitochondrial inner membrane"/>
    <property type="evidence" value="ECO:0007669"/>
    <property type="project" value="UniProtKB-SubCell"/>
</dbReference>